<gene>
    <name evidence="3" type="ORF">FGG15_15975</name>
</gene>
<evidence type="ECO:0000313" key="4">
    <source>
        <dbReference type="Proteomes" id="UP000751614"/>
    </source>
</evidence>
<evidence type="ECO:0000313" key="3">
    <source>
        <dbReference type="EMBL" id="TMU55662.1"/>
    </source>
</evidence>
<accession>A0ABY2WLC7</accession>
<organism evidence="3 4">
    <name type="scientific">Flagellimonas algicola</name>
    <dbReference type="NCBI Taxonomy" id="2583815"/>
    <lineage>
        <taxon>Bacteria</taxon>
        <taxon>Pseudomonadati</taxon>
        <taxon>Bacteroidota</taxon>
        <taxon>Flavobacteriia</taxon>
        <taxon>Flavobacteriales</taxon>
        <taxon>Flavobacteriaceae</taxon>
        <taxon>Flagellimonas</taxon>
    </lineage>
</organism>
<dbReference type="InterPro" id="IPR013783">
    <property type="entry name" value="Ig-like_fold"/>
</dbReference>
<sequence>MKHLLAFGAFTLFTLFNSYSQTNLLDTSTWSIGSGSVTGFPAYGSSNENIRELDTDPHGNQSIIWKGIPQTPTSSGGWLSDTFPIDHTKTYRFTVWMKKTNTLTGFEVFGTEAYNSNGDDTILNLSGGVNANPIFKTSIPQLDHWYLYVAFVHHSGYGGTTSSGGIYDMNEVKVADVGDFKFSTTSVSAKHRAYYWQGENAADELHFFGPTVYMVDGTEPTISELLNPAGGNDTQAPSVPTGLQSTAQSQTTVDLSWNSSTDDFGVTNYRVYKDGTLDGTSGNLTSYQATGLTSGITYDFTVSALDAAQNESAQSTPVSVTTENGSSGGGSTVWTKNGSTASYSGEVAIGTSTVPSGYQLAVDGNIRTREIRVDQDTWPDYVFDKDYQLPTLDEIQKHIDEKGHLPNIPSAKEVETNGMNVGEMNRLLLEKIEQQILYILQLKKEIDQLKKSNNEKK</sequence>
<evidence type="ECO:0000259" key="2">
    <source>
        <dbReference type="PROSITE" id="PS50853"/>
    </source>
</evidence>
<dbReference type="Pfam" id="PF00041">
    <property type="entry name" value="fn3"/>
    <property type="match status" value="1"/>
</dbReference>
<dbReference type="SUPFAM" id="SSF49265">
    <property type="entry name" value="Fibronectin type III"/>
    <property type="match status" value="1"/>
</dbReference>
<dbReference type="EMBL" id="VCNI01000002">
    <property type="protein sequence ID" value="TMU55662.1"/>
    <property type="molecule type" value="Genomic_DNA"/>
</dbReference>
<dbReference type="PROSITE" id="PS50853">
    <property type="entry name" value="FN3"/>
    <property type="match status" value="1"/>
</dbReference>
<dbReference type="InterPro" id="IPR036116">
    <property type="entry name" value="FN3_sf"/>
</dbReference>
<name>A0ABY2WLC7_9FLAO</name>
<reference evidence="3 4" key="1">
    <citation type="submission" date="2019-05" db="EMBL/GenBank/DDBJ databases">
        <title>Flagellimonas sp. AsT0115, sp. nov., isolated from a marine red algae, Asparagopsis taxiformis.</title>
        <authorList>
            <person name="Kim J."/>
            <person name="Jeong S.E."/>
            <person name="Jeon C.O."/>
        </authorList>
    </citation>
    <scope>NUCLEOTIDE SEQUENCE [LARGE SCALE GENOMIC DNA]</scope>
    <source>
        <strain evidence="3 4">AsT0115</strain>
    </source>
</reference>
<protein>
    <submittedName>
        <fullName evidence="3">Fibronectin type III domain-containing protein</fullName>
    </submittedName>
</protein>
<dbReference type="CDD" id="cd00063">
    <property type="entry name" value="FN3"/>
    <property type="match status" value="1"/>
</dbReference>
<proteinExistence type="predicted"/>
<keyword evidence="4" id="KW-1185">Reference proteome</keyword>
<feature type="domain" description="Fibronectin type-III" evidence="2">
    <location>
        <begin position="239"/>
        <end position="325"/>
    </location>
</feature>
<dbReference type="SMART" id="SM00060">
    <property type="entry name" value="FN3"/>
    <property type="match status" value="1"/>
</dbReference>
<evidence type="ECO:0000256" key="1">
    <source>
        <dbReference type="SAM" id="MobiDB-lite"/>
    </source>
</evidence>
<dbReference type="RefSeq" id="WP_138838041.1">
    <property type="nucleotide sequence ID" value="NZ_VCNI01000002.1"/>
</dbReference>
<dbReference type="InterPro" id="IPR003961">
    <property type="entry name" value="FN3_dom"/>
</dbReference>
<dbReference type="Gene3D" id="2.60.40.10">
    <property type="entry name" value="Immunoglobulins"/>
    <property type="match status" value="1"/>
</dbReference>
<comment type="caution">
    <text evidence="3">The sequence shown here is derived from an EMBL/GenBank/DDBJ whole genome shotgun (WGS) entry which is preliminary data.</text>
</comment>
<dbReference type="Proteomes" id="UP000751614">
    <property type="component" value="Unassembled WGS sequence"/>
</dbReference>
<feature type="region of interest" description="Disordered" evidence="1">
    <location>
        <begin position="311"/>
        <end position="333"/>
    </location>
</feature>